<gene>
    <name evidence="2" type="ORF">QWY29_05570</name>
</gene>
<keyword evidence="3" id="KW-1185">Reference proteome</keyword>
<dbReference type="Gene3D" id="1.10.10.2840">
    <property type="entry name" value="PucR C-terminal helix-turn-helix domain"/>
    <property type="match status" value="1"/>
</dbReference>
<comment type="caution">
    <text evidence="2">The sequence shown here is derived from an EMBL/GenBank/DDBJ whole genome shotgun (WGS) entry which is preliminary data.</text>
</comment>
<dbReference type="PANTHER" id="PTHR33744">
    <property type="entry name" value="CARBOHYDRATE DIACID REGULATOR"/>
    <property type="match status" value="1"/>
</dbReference>
<evidence type="ECO:0000313" key="2">
    <source>
        <dbReference type="EMBL" id="MDN4160816.1"/>
    </source>
</evidence>
<evidence type="ECO:0000259" key="1">
    <source>
        <dbReference type="Pfam" id="PF13556"/>
    </source>
</evidence>
<dbReference type="Pfam" id="PF13556">
    <property type="entry name" value="HTH_30"/>
    <property type="match status" value="1"/>
</dbReference>
<dbReference type="Proteomes" id="UP001168537">
    <property type="component" value="Unassembled WGS sequence"/>
</dbReference>
<dbReference type="EMBL" id="JAUHJR010000002">
    <property type="protein sequence ID" value="MDN4160816.1"/>
    <property type="molecule type" value="Genomic_DNA"/>
</dbReference>
<proteinExistence type="predicted"/>
<dbReference type="InterPro" id="IPR051448">
    <property type="entry name" value="CdaR-like_regulators"/>
</dbReference>
<feature type="domain" description="PucR C-terminal helix-turn-helix" evidence="1">
    <location>
        <begin position="454"/>
        <end position="509"/>
    </location>
</feature>
<name>A0ABT8ERP8_9ACTN</name>
<accession>A0ABT8ERP8</accession>
<organism evidence="2 3">
    <name type="scientific">Nocardioides abyssi</name>
    <dbReference type="NCBI Taxonomy" id="3058370"/>
    <lineage>
        <taxon>Bacteria</taxon>
        <taxon>Bacillati</taxon>
        <taxon>Actinomycetota</taxon>
        <taxon>Actinomycetes</taxon>
        <taxon>Propionibacteriales</taxon>
        <taxon>Nocardioidaceae</taxon>
        <taxon>Nocardioides</taxon>
    </lineage>
</organism>
<reference evidence="2" key="1">
    <citation type="submission" date="2023-06" db="EMBL/GenBank/DDBJ databases">
        <title>Draft genome sequence of Nocardioides sp. SOB72.</title>
        <authorList>
            <person name="Zhang G."/>
        </authorList>
    </citation>
    <scope>NUCLEOTIDE SEQUENCE</scope>
    <source>
        <strain evidence="2">SOB72</strain>
    </source>
</reference>
<evidence type="ECO:0000313" key="3">
    <source>
        <dbReference type="Proteomes" id="UP001168537"/>
    </source>
</evidence>
<dbReference type="InterPro" id="IPR042070">
    <property type="entry name" value="PucR_C-HTH_sf"/>
</dbReference>
<dbReference type="InterPro" id="IPR025736">
    <property type="entry name" value="PucR_C-HTH_dom"/>
</dbReference>
<dbReference type="PANTHER" id="PTHR33744:SF17">
    <property type="entry name" value="CONSERVED PROTEIN"/>
    <property type="match status" value="1"/>
</dbReference>
<protein>
    <submittedName>
        <fullName evidence="2">Helix-turn-helix domain-containing protein</fullName>
    </submittedName>
</protein>
<dbReference type="RefSeq" id="WP_300959704.1">
    <property type="nucleotide sequence ID" value="NZ_JAUHJR010000002.1"/>
</dbReference>
<sequence length="518" mass="53777">MTTAAGLARAVAAGLVEVVAAGEERPVLALELAEPGTPLVAGDLVLGIGVRDVAEAVTLAGSGPTAAGLLLRRPLAHAPEVAAACAAHGLALLALADGAAWSPVAGLLRTALEQAAATGPGDGRTDDVYGDLFEMADTISEVVAAPVTIEDATSRVLAYSRGQHDVDEARTATIVGRQVPRAVREHFRALGVFRRLARSDDPFFVPAGQDDVKPRYVVPVRAGGEWLGSVWAVVDAPVGEVQERELRAAARLIALHLLRLRAQSELHRQVQLDRVRQLLQGPGAGPGVAGVVSGVGGAPDGIAPGPWRVVALSGPAGLLDASARCELWTATALRHGWRRPVLADLDGVVHAVVGEGTGPGTWSWLSDVVAREHRADPSVGAAAGATVTDLAGLARSRAQAAELAALPTRDRPLATAEGSWAALVLARAVGGLGPPVESPLLALVEHERVHGGHLVDTLEAVIDYWGEPQRAARSLDVHPNTVRYRLARIAETCPVDLDDPAQRLAARLVIAQVRATAT</sequence>